<dbReference type="EMBL" id="CDMY01000330">
    <property type="protein sequence ID" value="CEM02585.1"/>
    <property type="molecule type" value="Genomic_DNA"/>
</dbReference>
<protein>
    <recommendedName>
        <fullName evidence="3">DUF1499 domain-containing protein</fullName>
    </recommendedName>
</protein>
<accession>A0A0G4EW60</accession>
<dbReference type="Pfam" id="PF07386">
    <property type="entry name" value="DUF1499"/>
    <property type="match status" value="1"/>
</dbReference>
<name>A0A0G4EW60_VITBC</name>
<evidence type="ECO:0000313" key="1">
    <source>
        <dbReference type="EMBL" id="CEM02585.1"/>
    </source>
</evidence>
<dbReference type="PANTHER" id="PTHR34801">
    <property type="entry name" value="EXPRESSED PROTEIN"/>
    <property type="match status" value="1"/>
</dbReference>
<dbReference type="InParanoid" id="A0A0G4EW60"/>
<gene>
    <name evidence="1" type="ORF">Vbra_13702</name>
</gene>
<dbReference type="PANTHER" id="PTHR34801:SF6">
    <property type="entry name" value="SLL1620 PROTEIN"/>
    <property type="match status" value="1"/>
</dbReference>
<dbReference type="AlphaFoldDB" id="A0A0G4EW60"/>
<organism evidence="1 2">
    <name type="scientific">Vitrella brassicaformis (strain CCMP3155)</name>
    <dbReference type="NCBI Taxonomy" id="1169540"/>
    <lineage>
        <taxon>Eukaryota</taxon>
        <taxon>Sar</taxon>
        <taxon>Alveolata</taxon>
        <taxon>Colpodellida</taxon>
        <taxon>Vitrellaceae</taxon>
        <taxon>Vitrella</taxon>
    </lineage>
</organism>
<evidence type="ECO:0008006" key="3">
    <source>
        <dbReference type="Google" id="ProtNLM"/>
    </source>
</evidence>
<dbReference type="VEuPathDB" id="CryptoDB:Vbra_13702"/>
<dbReference type="OMA" id="DNFTPHI"/>
<dbReference type="InterPro" id="IPR010865">
    <property type="entry name" value="DUF1499"/>
</dbReference>
<proteinExistence type="predicted"/>
<dbReference type="Proteomes" id="UP000041254">
    <property type="component" value="Unassembled WGS sequence"/>
</dbReference>
<evidence type="ECO:0000313" key="2">
    <source>
        <dbReference type="Proteomes" id="UP000041254"/>
    </source>
</evidence>
<dbReference type="PhylomeDB" id="A0A0G4EW60"/>
<dbReference type="OrthoDB" id="41501at2759"/>
<keyword evidence="2" id="KW-1185">Reference proteome</keyword>
<sequence length="192" mass="20220">MASQDDATSRRVAFSRALSVAASLTPFVAGFVKSADAAVPFLQSPGTQPTDLGVRSDGSLKICPTNPNCLSSSVSPSDSTHYYPPLEFSKSKEAAMADIKKVLESYPAGQNGIDGGGLKVVSTKGDYIYAQAESSLFGFIDDLEFAVKDGGKVLVRSASRQGDSDLGVNAKRLNYIATKLDELGGWKTTRVG</sequence>
<reference evidence="1 2" key="1">
    <citation type="submission" date="2014-11" db="EMBL/GenBank/DDBJ databases">
        <authorList>
            <person name="Zhu J."/>
            <person name="Qi W."/>
            <person name="Song R."/>
        </authorList>
    </citation>
    <scope>NUCLEOTIDE SEQUENCE [LARGE SCALE GENOMIC DNA]</scope>
</reference>